<evidence type="ECO:0000313" key="2">
    <source>
        <dbReference type="EMBL" id="CAI9937768.1"/>
    </source>
</evidence>
<organism evidence="2">
    <name type="scientific">Hexamita inflata</name>
    <dbReference type="NCBI Taxonomy" id="28002"/>
    <lineage>
        <taxon>Eukaryota</taxon>
        <taxon>Metamonada</taxon>
        <taxon>Diplomonadida</taxon>
        <taxon>Hexamitidae</taxon>
        <taxon>Hexamitinae</taxon>
        <taxon>Hexamita</taxon>
    </lineage>
</organism>
<name>A0AA86UE10_9EUKA</name>
<evidence type="ECO:0000259" key="1">
    <source>
        <dbReference type="PROSITE" id="PS50280"/>
    </source>
</evidence>
<dbReference type="SUPFAM" id="SSF82199">
    <property type="entry name" value="SET domain"/>
    <property type="match status" value="1"/>
</dbReference>
<evidence type="ECO:0000313" key="4">
    <source>
        <dbReference type="Proteomes" id="UP001642409"/>
    </source>
</evidence>
<evidence type="ECO:0000313" key="3">
    <source>
        <dbReference type="EMBL" id="CAL6106229.1"/>
    </source>
</evidence>
<dbReference type="Proteomes" id="UP001642409">
    <property type="component" value="Unassembled WGS sequence"/>
</dbReference>
<keyword evidence="4" id="KW-1185">Reference proteome</keyword>
<sequence length="713" mass="83904">MFTCLPSLETAFCKKDAFRPNSPTCRGISQKSNDYYSNIYHDANQQIQNFDKVVMRNVIKMQQPQTLNIDIIKHLTENDMKDCTLDDFSKLEYNTTNLICNQINNDNVYVTESVYSILQKWKSNASTRAIVMPTQCLDGDCDEGSDNWKTHSPLHRECKVDIEQKNLISTCTNHLITSLMYNNQINFQGQYIKIQNSLNKYNGKGAYSRTLLSSGQVLAVYYGVYSLKSQKLFETGYSAEIKVCPALQSVIDEVSAYSKDQIIINSKWNHSLAKYFNSSCFSQCCHFIQTFVQGIPYIAIALNQDVSKNTELYIDYGEDMLQIFGVCNCQQYNCRNPKYKYIMQIDDMQYIEQMLEFNLFYLSKLQNIVSNTYQQNNSKQRIITTDLVMKLMYQMQRISIGSNQINIYNQERYDLQHQKIKLIQKSNAFSSKQQVKQANLYKLEQDCIKEKQQIIYKLKYVVLPFRLVQDKFYDINENKLAVYLINYPNSRCFKKYNTVEYSLLFNILTLKCQIKTPYMYTYKTISSQQFLINIVRFVKTSITECKLIVHYFYDTVITQCINQYLNQLASPNYLKLEFLKMQSRNSYNHKLIEPIYIQAFIQAQQLVQQLIQPAIFEKIQGYDPEKYSKDEYICSLLQHKNYQSEVQQKWSYLGLNTYLNDFDLNVQYLNIIEFFVKNPLQQNIVIDELTKIHDMNQISNVITEAEKRIKKCR</sequence>
<dbReference type="Pfam" id="PF00856">
    <property type="entry name" value="SET"/>
    <property type="match status" value="1"/>
</dbReference>
<accession>A0AA86UE10</accession>
<protein>
    <submittedName>
        <fullName evidence="2">SET domain</fullName>
    </submittedName>
    <submittedName>
        <fullName evidence="3">SET_domain</fullName>
    </submittedName>
</protein>
<dbReference type="PROSITE" id="PS50280">
    <property type="entry name" value="SET"/>
    <property type="match status" value="1"/>
</dbReference>
<dbReference type="Gene3D" id="2.170.270.10">
    <property type="entry name" value="SET domain"/>
    <property type="match status" value="1"/>
</dbReference>
<reference evidence="2" key="1">
    <citation type="submission" date="2023-06" db="EMBL/GenBank/DDBJ databases">
        <authorList>
            <person name="Kurt Z."/>
        </authorList>
    </citation>
    <scope>NUCLEOTIDE SEQUENCE</scope>
</reference>
<comment type="caution">
    <text evidence="2">The sequence shown here is derived from an EMBL/GenBank/DDBJ whole genome shotgun (WGS) entry which is preliminary data.</text>
</comment>
<dbReference type="InterPro" id="IPR001214">
    <property type="entry name" value="SET_dom"/>
</dbReference>
<dbReference type="AlphaFoldDB" id="A0AA86UE10"/>
<reference evidence="3 4" key="2">
    <citation type="submission" date="2024-07" db="EMBL/GenBank/DDBJ databases">
        <authorList>
            <person name="Akdeniz Z."/>
        </authorList>
    </citation>
    <scope>NUCLEOTIDE SEQUENCE [LARGE SCALE GENOMIC DNA]</scope>
</reference>
<dbReference type="EMBL" id="CAXDID020000607">
    <property type="protein sequence ID" value="CAL6106229.1"/>
    <property type="molecule type" value="Genomic_DNA"/>
</dbReference>
<proteinExistence type="predicted"/>
<gene>
    <name evidence="2" type="ORF">HINF_LOCUS25413</name>
    <name evidence="3" type="ORF">HINF_LOCUS73641</name>
</gene>
<dbReference type="InterPro" id="IPR046341">
    <property type="entry name" value="SET_dom_sf"/>
</dbReference>
<dbReference type="EMBL" id="CATOUU010000651">
    <property type="protein sequence ID" value="CAI9937768.1"/>
    <property type="molecule type" value="Genomic_DNA"/>
</dbReference>
<feature type="domain" description="SET" evidence="1">
    <location>
        <begin position="188"/>
        <end position="317"/>
    </location>
</feature>